<keyword evidence="6" id="KW-1015">Disulfide bond</keyword>
<evidence type="ECO:0000256" key="2">
    <source>
        <dbReference type="ARBA" id="ARBA00006370"/>
    </source>
</evidence>
<evidence type="ECO:0000313" key="11">
    <source>
        <dbReference type="Proteomes" id="UP000694557"/>
    </source>
</evidence>
<evidence type="ECO:0000256" key="6">
    <source>
        <dbReference type="ARBA" id="ARBA00023157"/>
    </source>
</evidence>
<dbReference type="GO" id="GO:0032367">
    <property type="term" value="P:intracellular cholesterol transport"/>
    <property type="evidence" value="ECO:0007669"/>
    <property type="project" value="InterPro"/>
</dbReference>
<accession>A0A8C7D0W5</accession>
<organism evidence="10 11">
    <name type="scientific">Oncorhynchus kisutch</name>
    <name type="common">Coho salmon</name>
    <name type="synonym">Salmo kisutch</name>
    <dbReference type="NCBI Taxonomy" id="8019"/>
    <lineage>
        <taxon>Eukaryota</taxon>
        <taxon>Metazoa</taxon>
        <taxon>Chordata</taxon>
        <taxon>Craniata</taxon>
        <taxon>Vertebrata</taxon>
        <taxon>Euteleostomi</taxon>
        <taxon>Actinopterygii</taxon>
        <taxon>Neopterygii</taxon>
        <taxon>Teleostei</taxon>
        <taxon>Protacanthopterygii</taxon>
        <taxon>Salmoniformes</taxon>
        <taxon>Salmonidae</taxon>
        <taxon>Salmoninae</taxon>
        <taxon>Oncorhynchus</taxon>
    </lineage>
</organism>
<dbReference type="InterPro" id="IPR014756">
    <property type="entry name" value="Ig_E-set"/>
</dbReference>
<dbReference type="InterPro" id="IPR033916">
    <property type="entry name" value="ML_Npc2-like"/>
</dbReference>
<evidence type="ECO:0000313" key="10">
    <source>
        <dbReference type="Ensembl" id="ENSOKIP00005014098.1"/>
    </source>
</evidence>
<dbReference type="CDD" id="cd00916">
    <property type="entry name" value="Npc2_like"/>
    <property type="match status" value="1"/>
</dbReference>
<evidence type="ECO:0000256" key="7">
    <source>
        <dbReference type="ARBA" id="ARBA00032516"/>
    </source>
</evidence>
<evidence type="ECO:0000256" key="4">
    <source>
        <dbReference type="ARBA" id="ARBA00022525"/>
    </source>
</evidence>
<evidence type="ECO:0000256" key="8">
    <source>
        <dbReference type="SAM" id="SignalP"/>
    </source>
</evidence>
<dbReference type="InterPro" id="IPR003172">
    <property type="entry name" value="ML_dom"/>
</dbReference>
<proteinExistence type="inferred from homology"/>
<dbReference type="Pfam" id="PF02221">
    <property type="entry name" value="E1_DerP2_DerF2"/>
    <property type="match status" value="1"/>
</dbReference>
<evidence type="ECO:0000256" key="5">
    <source>
        <dbReference type="ARBA" id="ARBA00022729"/>
    </source>
</evidence>
<comment type="subcellular location">
    <subcellularLocation>
        <location evidence="1">Secreted</location>
    </subcellularLocation>
</comment>
<dbReference type="Ensembl" id="ENSOKIT00005015013.1">
    <property type="protein sequence ID" value="ENSOKIP00005014098.1"/>
    <property type="gene ID" value="ENSOKIG00005006369.1"/>
</dbReference>
<protein>
    <recommendedName>
        <fullName evidence="3">NPC intracellular cholesterol transporter 2</fullName>
    </recommendedName>
    <alternativeName>
        <fullName evidence="7">Epididymal secretory protein E1</fullName>
    </alternativeName>
</protein>
<dbReference type="GO" id="GO:0015485">
    <property type="term" value="F:cholesterol binding"/>
    <property type="evidence" value="ECO:0007669"/>
    <property type="project" value="TreeGrafter"/>
</dbReference>
<evidence type="ECO:0000259" key="9">
    <source>
        <dbReference type="SMART" id="SM00737"/>
    </source>
</evidence>
<keyword evidence="11" id="KW-1185">Reference proteome</keyword>
<dbReference type="Proteomes" id="UP000694557">
    <property type="component" value="Unassembled WGS sequence"/>
</dbReference>
<dbReference type="PANTHER" id="PTHR11306:SF68">
    <property type="entry name" value="NPC INTRACELLULAR CHOLESTEROL TRANSPORTER 2"/>
    <property type="match status" value="1"/>
</dbReference>
<dbReference type="InterPro" id="IPR039670">
    <property type="entry name" value="NPC2-like"/>
</dbReference>
<reference evidence="10" key="1">
    <citation type="submission" date="2025-08" db="UniProtKB">
        <authorList>
            <consortium name="Ensembl"/>
        </authorList>
    </citation>
    <scope>IDENTIFICATION</scope>
</reference>
<keyword evidence="5 8" id="KW-0732">Signal</keyword>
<dbReference type="GO" id="GO:0005576">
    <property type="term" value="C:extracellular region"/>
    <property type="evidence" value="ECO:0007669"/>
    <property type="project" value="UniProtKB-SubCell"/>
</dbReference>
<keyword evidence="4" id="KW-0964">Secreted</keyword>
<dbReference type="SMART" id="SM00737">
    <property type="entry name" value="ML"/>
    <property type="match status" value="1"/>
</dbReference>
<evidence type="ECO:0000256" key="1">
    <source>
        <dbReference type="ARBA" id="ARBA00004613"/>
    </source>
</evidence>
<dbReference type="Gene3D" id="2.60.40.770">
    <property type="match status" value="1"/>
</dbReference>
<dbReference type="GO" id="GO:0007399">
    <property type="term" value="P:nervous system development"/>
    <property type="evidence" value="ECO:0007669"/>
    <property type="project" value="UniProtKB-ARBA"/>
</dbReference>
<sequence>MDFHAASIIVLFSLIALTCAEPVKFADCGSDVGKVVIVDIQPCPKQPCELHKGQAYAVNVTFNSAVESQTSKAIVHGVIAGVPIPFPIPIEDGCKSGIECPIQKAQSYHYVTQLPVKSEYPSVSMPEIIEHTILMLLRMLKTRCSSFHFLNVTLKYKKVASKMLIKREAFVCITDPLSPILDKISICLNF</sequence>
<comment type="similarity">
    <text evidence="2">Belongs to the NPC2 family.</text>
</comment>
<gene>
    <name evidence="10" type="primary">NPC2</name>
    <name evidence="10" type="synonym">npc2.1</name>
</gene>
<dbReference type="SUPFAM" id="SSF81296">
    <property type="entry name" value="E set domains"/>
    <property type="match status" value="1"/>
</dbReference>
<dbReference type="GO" id="GO:0033344">
    <property type="term" value="P:cholesterol efflux"/>
    <property type="evidence" value="ECO:0007669"/>
    <property type="project" value="TreeGrafter"/>
</dbReference>
<dbReference type="PANTHER" id="PTHR11306">
    <property type="entry name" value="NIEMANN PICK TYPE C2 PROTEIN NPC2-RELATED"/>
    <property type="match status" value="1"/>
</dbReference>
<evidence type="ECO:0000256" key="3">
    <source>
        <dbReference type="ARBA" id="ARBA00021477"/>
    </source>
</evidence>
<feature type="chain" id="PRO_5034072080" description="NPC intracellular cholesterol transporter 2" evidence="8">
    <location>
        <begin position="21"/>
        <end position="190"/>
    </location>
</feature>
<dbReference type="AlphaFoldDB" id="A0A8C7D0W5"/>
<reference evidence="10" key="2">
    <citation type="submission" date="2025-09" db="UniProtKB">
        <authorList>
            <consortium name="Ensembl"/>
        </authorList>
    </citation>
    <scope>IDENTIFICATION</scope>
</reference>
<dbReference type="FunFam" id="2.60.40.770:FF:000001">
    <property type="entry name" value="NPC intracellular cholesterol transporter 2"/>
    <property type="match status" value="1"/>
</dbReference>
<dbReference type="GeneTree" id="ENSGT00390000006223"/>
<feature type="signal peptide" evidence="8">
    <location>
        <begin position="1"/>
        <end position="20"/>
    </location>
</feature>
<feature type="domain" description="MD-2-related lipid-recognition" evidence="9">
    <location>
        <begin position="25"/>
        <end position="149"/>
    </location>
</feature>
<name>A0A8C7D0W5_ONCKI</name>